<proteinExistence type="predicted"/>
<reference evidence="3 4" key="1">
    <citation type="journal article" date="2019" name="Sci. Rep.">
        <title>A high-quality genome of Eragrostis curvula grass provides insights into Poaceae evolution and supports new strategies to enhance forage quality.</title>
        <authorList>
            <person name="Carballo J."/>
            <person name="Santos B.A.C.M."/>
            <person name="Zappacosta D."/>
            <person name="Garbus I."/>
            <person name="Selva J.P."/>
            <person name="Gallo C.A."/>
            <person name="Diaz A."/>
            <person name="Albertini E."/>
            <person name="Caccamo M."/>
            <person name="Echenique V."/>
        </authorList>
    </citation>
    <scope>NUCLEOTIDE SEQUENCE [LARGE SCALE GENOMIC DNA]</scope>
    <source>
        <strain evidence="4">cv. Victoria</strain>
        <tissue evidence="3">Leaf</tissue>
    </source>
</reference>
<evidence type="ECO:0000256" key="1">
    <source>
        <dbReference type="SAM" id="MobiDB-lite"/>
    </source>
</evidence>
<dbReference type="AlphaFoldDB" id="A0A5J9SC64"/>
<evidence type="ECO:0000313" key="4">
    <source>
        <dbReference type="Proteomes" id="UP000324897"/>
    </source>
</evidence>
<dbReference type="Gramene" id="TVT96840">
    <property type="protein sequence ID" value="TVT96840"/>
    <property type="gene ID" value="EJB05_57915"/>
</dbReference>
<keyword evidence="2" id="KW-0812">Transmembrane</keyword>
<feature type="compositionally biased region" description="Basic and acidic residues" evidence="1">
    <location>
        <begin position="63"/>
        <end position="72"/>
    </location>
</feature>
<protein>
    <submittedName>
        <fullName evidence="3">Uncharacterized protein</fullName>
    </submittedName>
</protein>
<gene>
    <name evidence="3" type="ORF">EJB05_57915</name>
</gene>
<keyword evidence="2" id="KW-1133">Transmembrane helix</keyword>
<keyword evidence="4" id="KW-1185">Reference proteome</keyword>
<keyword evidence="2" id="KW-0472">Membrane</keyword>
<dbReference type="Proteomes" id="UP000324897">
    <property type="component" value="Unassembled WGS sequence"/>
</dbReference>
<feature type="compositionally biased region" description="Basic residues" evidence="1">
    <location>
        <begin position="38"/>
        <end position="48"/>
    </location>
</feature>
<feature type="transmembrane region" description="Helical" evidence="2">
    <location>
        <begin position="79"/>
        <end position="96"/>
    </location>
</feature>
<evidence type="ECO:0000313" key="3">
    <source>
        <dbReference type="EMBL" id="TVT96840.1"/>
    </source>
</evidence>
<evidence type="ECO:0000256" key="2">
    <source>
        <dbReference type="SAM" id="Phobius"/>
    </source>
</evidence>
<sequence>MRAHLPAQLTMPFPAQAREPPTLHPNRPSPIDPSSSRQRQRHLRRRRPPPLTARELVLPPPSGREREEIRSCSDRRTPALLLLVFTVGDILLGLAASKGKWQAMQVVTAKKP</sequence>
<comment type="caution">
    <text evidence="3">The sequence shown here is derived from an EMBL/GenBank/DDBJ whole genome shotgun (WGS) entry which is preliminary data.</text>
</comment>
<feature type="non-terminal residue" evidence="3">
    <location>
        <position position="1"/>
    </location>
</feature>
<dbReference type="EMBL" id="RWGY01001120">
    <property type="protein sequence ID" value="TVT96840.1"/>
    <property type="molecule type" value="Genomic_DNA"/>
</dbReference>
<name>A0A5J9SC64_9POAL</name>
<accession>A0A5J9SC64</accession>
<feature type="region of interest" description="Disordered" evidence="1">
    <location>
        <begin position="1"/>
        <end position="72"/>
    </location>
</feature>
<organism evidence="3 4">
    <name type="scientific">Eragrostis curvula</name>
    <name type="common">weeping love grass</name>
    <dbReference type="NCBI Taxonomy" id="38414"/>
    <lineage>
        <taxon>Eukaryota</taxon>
        <taxon>Viridiplantae</taxon>
        <taxon>Streptophyta</taxon>
        <taxon>Embryophyta</taxon>
        <taxon>Tracheophyta</taxon>
        <taxon>Spermatophyta</taxon>
        <taxon>Magnoliopsida</taxon>
        <taxon>Liliopsida</taxon>
        <taxon>Poales</taxon>
        <taxon>Poaceae</taxon>
        <taxon>PACMAD clade</taxon>
        <taxon>Chloridoideae</taxon>
        <taxon>Eragrostideae</taxon>
        <taxon>Eragrostidinae</taxon>
        <taxon>Eragrostis</taxon>
    </lineage>
</organism>